<dbReference type="AlphaFoldDB" id="A0A0S4JIA2"/>
<reference evidence="3" key="1">
    <citation type="submission" date="2015-09" db="EMBL/GenBank/DDBJ databases">
        <authorList>
            <consortium name="Pathogen Informatics"/>
        </authorList>
    </citation>
    <scope>NUCLEOTIDE SEQUENCE [LARGE SCALE GENOMIC DNA]</scope>
    <source>
        <strain evidence="3">Lake Konstanz</strain>
    </source>
</reference>
<dbReference type="VEuPathDB" id="TriTrypDB:BSAL_24825"/>
<protein>
    <submittedName>
        <fullName evidence="2">Uncharacterized protein</fullName>
    </submittedName>
</protein>
<evidence type="ECO:0000313" key="2">
    <source>
        <dbReference type="EMBL" id="CUG90066.1"/>
    </source>
</evidence>
<dbReference type="OrthoDB" id="270953at2759"/>
<proteinExistence type="predicted"/>
<keyword evidence="3" id="KW-1185">Reference proteome</keyword>
<feature type="compositionally biased region" description="Low complexity" evidence="1">
    <location>
        <begin position="35"/>
        <end position="45"/>
    </location>
</feature>
<sequence length="292" mass="32149">MYDEVFDGHRLRRIVLMTHMSGSTTTSGGGGGGNPSTSSLSTSSMTGNPLLLPHDVVVESFAKLKKVHQEHYMYKLLPLLCDSYMAFNALLGIVSSPGSPFRIEHRRDPGAFRMHFPAGSKHRVELCEALLQDTPKESVAEAPMHRKLPLPGNAVDFHGLLVTKAPPAAATARVVGAPPPPPQPQQQQLLSGALNLVESLSETVIREHAVMNRFVLTQMFISKFTSPHVQTFRDYYACHNRFYFLATKKPIPQEHRAALLQQAAHEKIHVYEMNAGGDFTFATATAAAAQRR</sequence>
<organism evidence="2 3">
    <name type="scientific">Bodo saltans</name>
    <name type="common">Flagellated protozoan</name>
    <dbReference type="NCBI Taxonomy" id="75058"/>
    <lineage>
        <taxon>Eukaryota</taxon>
        <taxon>Discoba</taxon>
        <taxon>Euglenozoa</taxon>
        <taxon>Kinetoplastea</taxon>
        <taxon>Metakinetoplastina</taxon>
        <taxon>Eubodonida</taxon>
        <taxon>Bodonidae</taxon>
        <taxon>Bodo</taxon>
    </lineage>
</organism>
<evidence type="ECO:0000313" key="3">
    <source>
        <dbReference type="Proteomes" id="UP000051952"/>
    </source>
</evidence>
<dbReference type="OMA" id="IHQPHFM"/>
<feature type="region of interest" description="Disordered" evidence="1">
    <location>
        <begin position="22"/>
        <end position="45"/>
    </location>
</feature>
<accession>A0A0S4JIA2</accession>
<name>A0A0S4JIA2_BODSA</name>
<dbReference type="EMBL" id="CYKH01001789">
    <property type="protein sequence ID" value="CUG90066.1"/>
    <property type="molecule type" value="Genomic_DNA"/>
</dbReference>
<evidence type="ECO:0000256" key="1">
    <source>
        <dbReference type="SAM" id="MobiDB-lite"/>
    </source>
</evidence>
<gene>
    <name evidence="2" type="ORF">BSAL_24825</name>
</gene>
<dbReference type="Proteomes" id="UP000051952">
    <property type="component" value="Unassembled WGS sequence"/>
</dbReference>